<organism evidence="1 2">
    <name type="scientific">Pseudaquabacterium terrae</name>
    <dbReference type="NCBI Taxonomy" id="2732868"/>
    <lineage>
        <taxon>Bacteria</taxon>
        <taxon>Pseudomonadati</taxon>
        <taxon>Pseudomonadota</taxon>
        <taxon>Betaproteobacteria</taxon>
        <taxon>Burkholderiales</taxon>
        <taxon>Sphaerotilaceae</taxon>
        <taxon>Pseudaquabacterium</taxon>
    </lineage>
</organism>
<reference evidence="1 2" key="1">
    <citation type="submission" date="2020-05" db="EMBL/GenBank/DDBJ databases">
        <title>Aquincola sp. isolate from soil.</title>
        <authorList>
            <person name="Han J."/>
            <person name="Kim D.-U."/>
        </authorList>
    </citation>
    <scope>NUCLEOTIDE SEQUENCE [LARGE SCALE GENOMIC DNA]</scope>
    <source>
        <strain evidence="1 2">S2</strain>
    </source>
</reference>
<protein>
    <recommendedName>
        <fullName evidence="3">DUF3019 domain-containing protein</fullName>
    </recommendedName>
</protein>
<comment type="caution">
    <text evidence="1">The sequence shown here is derived from an EMBL/GenBank/DDBJ whole genome shotgun (WGS) entry which is preliminary data.</text>
</comment>
<proteinExistence type="predicted"/>
<sequence>MIRLLAIVAAIWLLLLPPVFTNGECSAELEGLSNEFEHQPRLVSTPNAARALFAERGVPVSVISADDCRRGKPRFLRSCGSGPLIQAEVPVRNRICRIYRDDTIEVQLHYDDRNRLQRFALDMAPYRSLPLPWGGAIHWGR</sequence>
<evidence type="ECO:0000313" key="1">
    <source>
        <dbReference type="EMBL" id="NRF68367.1"/>
    </source>
</evidence>
<keyword evidence="2" id="KW-1185">Reference proteome</keyword>
<name>A0ABX2EIA8_9BURK</name>
<evidence type="ECO:0000313" key="2">
    <source>
        <dbReference type="Proteomes" id="UP000737171"/>
    </source>
</evidence>
<dbReference type="Proteomes" id="UP000737171">
    <property type="component" value="Unassembled WGS sequence"/>
</dbReference>
<accession>A0ABX2EIA8</accession>
<dbReference type="EMBL" id="JABRWJ010000004">
    <property type="protein sequence ID" value="NRF68367.1"/>
    <property type="molecule type" value="Genomic_DNA"/>
</dbReference>
<gene>
    <name evidence="1" type="ORF">HLB44_15340</name>
</gene>
<dbReference type="RefSeq" id="WP_173123945.1">
    <property type="nucleotide sequence ID" value="NZ_JABRWJ010000004.1"/>
</dbReference>
<evidence type="ECO:0008006" key="3">
    <source>
        <dbReference type="Google" id="ProtNLM"/>
    </source>
</evidence>